<proteinExistence type="predicted"/>
<dbReference type="GeneID" id="106458090"/>
<sequence>MGVEGKITSVNMNKPLISCGCKNKMVAFLYDVIFYTIGVIFNGVQEPEAVCDHPKLSRNMSSDPSSDGPPSPSPISGLNAPKFGTLIPNRIFVGGISPSTTEAELHALFSNYGNVKATKIIADRAGVSKGYGFVTFETEEEAKRMQAESENLVLKDRKLNIAPAIKKQPFGRMYNESTQLVPNGTIIYQNGVPCTYHNGMAFYSAPDSLYQVPQPQTTYPVVYGQPMYVPQQQFQYQPAMSAQWTANNQWHWAAATSSVSGQHLYSTVSSPPTITTQTSSELYHYELIPHQIHLPANPSGVQLATYPTHTTTENFDYTVLENECEGYKPSYPKTTPSIIENYAVGLERHNIPTSATRCHSSGENTSSQKHLVPKMVNGVTVMAYHNPCNCCYSLTL</sequence>
<dbReference type="PANTHER" id="PTHR11176:SF57">
    <property type="entry name" value="PROTEIN BOULE"/>
    <property type="match status" value="1"/>
</dbReference>
<evidence type="ECO:0000256" key="2">
    <source>
        <dbReference type="PROSITE-ProRule" id="PRU00176"/>
    </source>
</evidence>
<dbReference type="InterPro" id="IPR000504">
    <property type="entry name" value="RRM_dom"/>
</dbReference>
<dbReference type="Proteomes" id="UP000694941">
    <property type="component" value="Unplaced"/>
</dbReference>
<feature type="region of interest" description="Disordered" evidence="3">
    <location>
        <begin position="54"/>
        <end position="79"/>
    </location>
</feature>
<dbReference type="Pfam" id="PF00076">
    <property type="entry name" value="RRM_1"/>
    <property type="match status" value="1"/>
</dbReference>
<dbReference type="RefSeq" id="XP_022239925.1">
    <property type="nucleotide sequence ID" value="XM_022384217.1"/>
</dbReference>
<evidence type="ECO:0000256" key="3">
    <source>
        <dbReference type="SAM" id="MobiDB-lite"/>
    </source>
</evidence>
<accession>A0ABM1S8H0</accession>
<dbReference type="CDD" id="cd12412">
    <property type="entry name" value="RRM_DAZL_BOULE"/>
    <property type="match status" value="1"/>
</dbReference>
<dbReference type="PANTHER" id="PTHR11176">
    <property type="entry name" value="BOULE-RELATED"/>
    <property type="match status" value="1"/>
</dbReference>
<dbReference type="SUPFAM" id="SSF54928">
    <property type="entry name" value="RNA-binding domain, RBD"/>
    <property type="match status" value="1"/>
</dbReference>
<dbReference type="InterPro" id="IPR035979">
    <property type="entry name" value="RBD_domain_sf"/>
</dbReference>
<dbReference type="InterPro" id="IPR012677">
    <property type="entry name" value="Nucleotide-bd_a/b_plait_sf"/>
</dbReference>
<reference evidence="6" key="1">
    <citation type="submission" date="2025-08" db="UniProtKB">
        <authorList>
            <consortium name="RefSeq"/>
        </authorList>
    </citation>
    <scope>IDENTIFICATION</scope>
    <source>
        <tissue evidence="6">Muscle</tissue>
    </source>
</reference>
<keyword evidence="1 2" id="KW-0694">RNA-binding</keyword>
<evidence type="ECO:0000313" key="5">
    <source>
        <dbReference type="Proteomes" id="UP000694941"/>
    </source>
</evidence>
<gene>
    <name evidence="6" type="primary">LOC106458090</name>
</gene>
<name>A0ABM1S8H0_LIMPO</name>
<evidence type="ECO:0000256" key="1">
    <source>
        <dbReference type="ARBA" id="ARBA00022884"/>
    </source>
</evidence>
<feature type="domain" description="RRM" evidence="4">
    <location>
        <begin position="89"/>
        <end position="166"/>
    </location>
</feature>
<keyword evidence="5" id="KW-1185">Reference proteome</keyword>
<dbReference type="InterPro" id="IPR034988">
    <property type="entry name" value="DAZ_BOULE_RRM"/>
</dbReference>
<dbReference type="Gene3D" id="3.30.70.330">
    <property type="match status" value="1"/>
</dbReference>
<evidence type="ECO:0000313" key="6">
    <source>
        <dbReference type="RefSeq" id="XP_022239925.1"/>
    </source>
</evidence>
<organism evidence="5 6">
    <name type="scientific">Limulus polyphemus</name>
    <name type="common">Atlantic horseshoe crab</name>
    <dbReference type="NCBI Taxonomy" id="6850"/>
    <lineage>
        <taxon>Eukaryota</taxon>
        <taxon>Metazoa</taxon>
        <taxon>Ecdysozoa</taxon>
        <taxon>Arthropoda</taxon>
        <taxon>Chelicerata</taxon>
        <taxon>Merostomata</taxon>
        <taxon>Xiphosura</taxon>
        <taxon>Limulidae</taxon>
        <taxon>Limulus</taxon>
    </lineage>
</organism>
<dbReference type="PROSITE" id="PS50102">
    <property type="entry name" value="RRM"/>
    <property type="match status" value="1"/>
</dbReference>
<protein>
    <submittedName>
        <fullName evidence="6">Protein boule-like isoform X1</fullName>
    </submittedName>
</protein>
<dbReference type="SMART" id="SM00360">
    <property type="entry name" value="RRM"/>
    <property type="match status" value="1"/>
</dbReference>
<evidence type="ECO:0000259" key="4">
    <source>
        <dbReference type="PROSITE" id="PS50102"/>
    </source>
</evidence>